<evidence type="ECO:0000256" key="2">
    <source>
        <dbReference type="ARBA" id="ARBA00010617"/>
    </source>
</evidence>
<comment type="cofactor">
    <cofactor evidence="1">
        <name>heme</name>
        <dbReference type="ChEBI" id="CHEBI:30413"/>
    </cofactor>
</comment>
<dbReference type="AlphaFoldDB" id="A0A7J6DYA4"/>
<evidence type="ECO:0000256" key="4">
    <source>
        <dbReference type="ARBA" id="ARBA00022723"/>
    </source>
</evidence>
<dbReference type="Gene3D" id="1.10.630.10">
    <property type="entry name" value="Cytochrome P450"/>
    <property type="match status" value="3"/>
</dbReference>
<keyword evidence="6" id="KW-0408">Iron</keyword>
<sequence length="1067" mass="120759">MEELNTDIACIRLGANTHLITVTSPEIAREFLKKHDGVFASRPDTVVTCMISRGYKTTVMSPSSYHWKKMKRVLLCHVLKRSTLDLFLEMRNEEADNLIRFVYNQIIANGTMKSSEGGVVNVRIAALHFVAGVLKRMLLGKMCFGKGREDGGPGKEDEEHVEAMFTLLTHIFAYSISDIFPWLRWFDLDGHQRIVGKAMKVINEYQDSLVRKRMQEYKKKQEHKPPTDILDILMSLKDSDGKPLLSEEEILAQVTEIFLAGIDNPFNTVEWALSEMLNHPEMLQKATEEIDKVVGNDNGTLLLQESHIPRLPYLVACAREAIRLHPIIPFNVPHSSTEECTVAGHFIPKGSHILLSRLSLGTNPIAWPDEPSHFNPDRHLPENRSDLGETNLRFISFTTGRRGCIGGVLGTNMTIMLLGRLLQCFTWKIPKAMEKIDLRSKDDGILFKATPLFAHAKPRFIPSIYNKLTTTTNLPPGPTPWPVLGSFVSMMLNKPAFKWLHHVMEELNTDIACIRLGANTHLITVTSPEIAREFLKKHDAVFASRPDTVVTYMISRGYKTTVMSPSSDHWKKMKRVLLCHVLKRSTLDLFLEMRNEEADNLIRFVYNKIIANGTMKSSEGGVVNVRIAALHFVAGVLKRMLLGKRCFGKEREDGCPGKEDEEHVEAMFTLLTHIFAYSISDIFPWLRWFDLDGRQKIVGKAMKVIDKYQDSLVKKRMKEYKQKQEQKPPTDILDILMSLKDSDEKLLLSEEEILAQVTEIFLAGIDNPFNTVEWALSEMLNHPEMLQKATEEIDKVVGNDNGTLLLQESHIPQLPYLVACAREAIRLHPIIPFNVPHSSTEECTVAGYFIPKGSHILLSRLSLGTNPTAWPDEPSRFNPDRHLPENRSDLGETNLRFISFTTGRRGCIGGVLGTNMTIMLLGRLLQCFTWKIPEPMEKIDLRSKDDGILFKATPLFAHAKPRFNPSIYSSSTQLTGLVSLIWLLLFAGSHILFSLLSLGTNPDAWPDEPLRFNLDCHLPENRCDLRETDLHFISFTTGRKGCIGGVLGNITIMLFVFGRVLQCIHSL</sequence>
<keyword evidence="4" id="KW-0479">Metal-binding</keyword>
<evidence type="ECO:0000313" key="8">
    <source>
        <dbReference type="EMBL" id="KAF4351084.1"/>
    </source>
</evidence>
<dbReference type="EMBL" id="JAATIP010000348">
    <property type="protein sequence ID" value="KAF4351084.1"/>
    <property type="molecule type" value="Genomic_DNA"/>
</dbReference>
<dbReference type="GO" id="GO:0016705">
    <property type="term" value="F:oxidoreductase activity, acting on paired donors, with incorporation or reduction of molecular oxygen"/>
    <property type="evidence" value="ECO:0007669"/>
    <property type="project" value="InterPro"/>
</dbReference>
<accession>A0A7J6DYA4</accession>
<evidence type="ECO:0000256" key="3">
    <source>
        <dbReference type="ARBA" id="ARBA00022617"/>
    </source>
</evidence>
<evidence type="ECO:0000256" key="1">
    <source>
        <dbReference type="ARBA" id="ARBA00001971"/>
    </source>
</evidence>
<dbReference type="Pfam" id="PF00067">
    <property type="entry name" value="p450"/>
    <property type="match status" value="3"/>
</dbReference>
<dbReference type="SUPFAM" id="SSF48264">
    <property type="entry name" value="Cytochrome P450"/>
    <property type="match status" value="3"/>
</dbReference>
<keyword evidence="7" id="KW-0503">Monooxygenase</keyword>
<dbReference type="PRINTS" id="PR00463">
    <property type="entry name" value="EP450I"/>
</dbReference>
<evidence type="ECO:0000256" key="6">
    <source>
        <dbReference type="ARBA" id="ARBA00023004"/>
    </source>
</evidence>
<gene>
    <name evidence="8" type="ORF">F8388_013189</name>
</gene>
<evidence type="ECO:0008006" key="10">
    <source>
        <dbReference type="Google" id="ProtNLM"/>
    </source>
</evidence>
<dbReference type="Proteomes" id="UP000525078">
    <property type="component" value="Unassembled WGS sequence"/>
</dbReference>
<keyword evidence="5" id="KW-0560">Oxidoreductase</keyword>
<dbReference type="PANTHER" id="PTHR47944:SF19">
    <property type="entry name" value="CYTOCHROME P450 77A4"/>
    <property type="match status" value="1"/>
</dbReference>
<organism evidence="8 9">
    <name type="scientific">Cannabis sativa</name>
    <name type="common">Hemp</name>
    <name type="synonym">Marijuana</name>
    <dbReference type="NCBI Taxonomy" id="3483"/>
    <lineage>
        <taxon>Eukaryota</taxon>
        <taxon>Viridiplantae</taxon>
        <taxon>Streptophyta</taxon>
        <taxon>Embryophyta</taxon>
        <taxon>Tracheophyta</taxon>
        <taxon>Spermatophyta</taxon>
        <taxon>Magnoliopsida</taxon>
        <taxon>eudicotyledons</taxon>
        <taxon>Gunneridae</taxon>
        <taxon>Pentapetalae</taxon>
        <taxon>rosids</taxon>
        <taxon>fabids</taxon>
        <taxon>Rosales</taxon>
        <taxon>Cannabaceae</taxon>
        <taxon>Cannabis</taxon>
    </lineage>
</organism>
<dbReference type="PANTHER" id="PTHR47944">
    <property type="entry name" value="CYTOCHROME P450 98A9"/>
    <property type="match status" value="1"/>
</dbReference>
<keyword evidence="3" id="KW-0349">Heme</keyword>
<evidence type="ECO:0000313" key="9">
    <source>
        <dbReference type="Proteomes" id="UP000525078"/>
    </source>
</evidence>
<comment type="caution">
    <text evidence="8">The sequence shown here is derived from an EMBL/GenBank/DDBJ whole genome shotgun (WGS) entry which is preliminary data.</text>
</comment>
<dbReference type="GO" id="GO:0020037">
    <property type="term" value="F:heme binding"/>
    <property type="evidence" value="ECO:0007669"/>
    <property type="project" value="InterPro"/>
</dbReference>
<dbReference type="GO" id="GO:0004497">
    <property type="term" value="F:monooxygenase activity"/>
    <property type="evidence" value="ECO:0007669"/>
    <property type="project" value="UniProtKB-KW"/>
</dbReference>
<protein>
    <recommendedName>
        <fullName evidence="10">Cytochrome P450</fullName>
    </recommendedName>
</protein>
<dbReference type="GO" id="GO:0005506">
    <property type="term" value="F:iron ion binding"/>
    <property type="evidence" value="ECO:0007669"/>
    <property type="project" value="InterPro"/>
</dbReference>
<evidence type="ECO:0000256" key="7">
    <source>
        <dbReference type="ARBA" id="ARBA00023033"/>
    </source>
</evidence>
<dbReference type="InterPro" id="IPR036396">
    <property type="entry name" value="Cyt_P450_sf"/>
</dbReference>
<dbReference type="GO" id="GO:0019756">
    <property type="term" value="P:cyanogenic glycoside biosynthetic process"/>
    <property type="evidence" value="ECO:0007669"/>
    <property type="project" value="UniProtKB-ARBA"/>
</dbReference>
<reference evidence="8 9" key="1">
    <citation type="journal article" date="2020" name="bioRxiv">
        <title>Sequence and annotation of 42 cannabis genomes reveals extensive copy number variation in cannabinoid synthesis and pathogen resistance genes.</title>
        <authorList>
            <person name="Mckernan K.J."/>
            <person name="Helbert Y."/>
            <person name="Kane L.T."/>
            <person name="Ebling H."/>
            <person name="Zhang L."/>
            <person name="Liu B."/>
            <person name="Eaton Z."/>
            <person name="Mclaughlin S."/>
            <person name="Kingan S."/>
            <person name="Baybayan P."/>
            <person name="Concepcion G."/>
            <person name="Jordan M."/>
            <person name="Riva A."/>
            <person name="Barbazuk W."/>
            <person name="Harkins T."/>
        </authorList>
    </citation>
    <scope>NUCLEOTIDE SEQUENCE [LARGE SCALE GENOMIC DNA]</scope>
    <source>
        <strain evidence="9">cv. Jamaican Lion 4</strain>
        <tissue evidence="8">Leaf</tissue>
    </source>
</reference>
<evidence type="ECO:0000256" key="5">
    <source>
        <dbReference type="ARBA" id="ARBA00023002"/>
    </source>
</evidence>
<dbReference type="InterPro" id="IPR002401">
    <property type="entry name" value="Cyt_P450_E_grp-I"/>
</dbReference>
<proteinExistence type="inferred from homology"/>
<dbReference type="InterPro" id="IPR001128">
    <property type="entry name" value="Cyt_P450"/>
</dbReference>
<comment type="similarity">
    <text evidence="2">Belongs to the cytochrome P450 family.</text>
</comment>
<dbReference type="FunFam" id="1.10.630.10:FF:000037">
    <property type="entry name" value="Cytochrome P450 9"/>
    <property type="match status" value="1"/>
</dbReference>
<name>A0A7J6DYA4_CANSA</name>